<reference evidence="1 2" key="1">
    <citation type="submission" date="2019-12" db="EMBL/GenBank/DDBJ databases">
        <title>Endophytic bacteria associated with Panax ginseng seedlings.</title>
        <authorList>
            <person name="Park J.M."/>
            <person name="Shin R."/>
            <person name="Jo S.H."/>
        </authorList>
    </citation>
    <scope>NUCLEOTIDE SEQUENCE [LARGE SCALE GENOMIC DNA]</scope>
    <source>
        <strain evidence="1 2">PgKB32</strain>
    </source>
</reference>
<name>A0A6L5BS10_9PSED</name>
<gene>
    <name evidence="1" type="ORF">FX983_05599</name>
</gene>
<dbReference type="AlphaFoldDB" id="A0A6L5BS10"/>
<protein>
    <recommendedName>
        <fullName evidence="3">Hemopexin</fullName>
    </recommendedName>
</protein>
<dbReference type="RefSeq" id="WP_163913279.1">
    <property type="nucleotide sequence ID" value="NZ_JAAAXX010000002.1"/>
</dbReference>
<dbReference type="EMBL" id="JAAAXX010000002">
    <property type="protein sequence ID" value="KAF2391123.1"/>
    <property type="molecule type" value="Genomic_DNA"/>
</dbReference>
<dbReference type="Proteomes" id="UP000475265">
    <property type="component" value="Unassembled WGS sequence"/>
</dbReference>
<evidence type="ECO:0000313" key="2">
    <source>
        <dbReference type="Proteomes" id="UP000475265"/>
    </source>
</evidence>
<comment type="caution">
    <text evidence="1">The sequence shown here is derived from an EMBL/GenBank/DDBJ whole genome shotgun (WGS) entry which is preliminary data.</text>
</comment>
<organism evidence="1 2">
    <name type="scientific">Pseudomonas frederiksbergensis</name>
    <dbReference type="NCBI Taxonomy" id="104087"/>
    <lineage>
        <taxon>Bacteria</taxon>
        <taxon>Pseudomonadati</taxon>
        <taxon>Pseudomonadota</taxon>
        <taxon>Gammaproteobacteria</taxon>
        <taxon>Pseudomonadales</taxon>
        <taxon>Pseudomonadaceae</taxon>
        <taxon>Pseudomonas</taxon>
    </lineage>
</organism>
<evidence type="ECO:0000313" key="1">
    <source>
        <dbReference type="EMBL" id="KAF2391123.1"/>
    </source>
</evidence>
<sequence>MRELKNFVAVDWRAGKDKIFFFFKDSNTYSRFDIGDNRVPDGYPTQIGHDSWHDFHAYAKNVRFGFTTTSLAEEDTFSADQDFLWLFYIDGITPMVCKYNQDTDKVISTRPVIDTVWHPILPYFYRIVAGTWWQASDSPAALFRFLLNDGNSFYFDWDVSLQRPVNLDFKKDRTPKVTVEPIDNSTWPGLEPYKDRIITAVQNDRTFADSYYYIFLTNNEYITYNIVQNRVEYGPYQVSEKTWPGLLHG</sequence>
<evidence type="ECO:0008006" key="3">
    <source>
        <dbReference type="Google" id="ProtNLM"/>
    </source>
</evidence>
<proteinExistence type="predicted"/>
<accession>A0A6L5BS10</accession>